<evidence type="ECO:0000256" key="2">
    <source>
        <dbReference type="SAM" id="MobiDB-lite"/>
    </source>
</evidence>
<evidence type="ECO:0000259" key="3">
    <source>
        <dbReference type="Pfam" id="PF10145"/>
    </source>
</evidence>
<dbReference type="Proteomes" id="UP000483362">
    <property type="component" value="Unassembled WGS sequence"/>
</dbReference>
<feature type="compositionally biased region" description="Basic and acidic residues" evidence="2">
    <location>
        <begin position="966"/>
        <end position="976"/>
    </location>
</feature>
<feature type="compositionally biased region" description="Polar residues" evidence="2">
    <location>
        <begin position="951"/>
        <end position="965"/>
    </location>
</feature>
<keyword evidence="5" id="KW-1185">Reference proteome</keyword>
<feature type="compositionally biased region" description="Low complexity" evidence="2">
    <location>
        <begin position="986"/>
        <end position="996"/>
    </location>
</feature>
<dbReference type="RefSeq" id="WP_154328243.1">
    <property type="nucleotide sequence ID" value="NZ_CP045696.1"/>
</dbReference>
<feature type="coiled-coil region" evidence="1">
    <location>
        <begin position="1272"/>
        <end position="1346"/>
    </location>
</feature>
<protein>
    <submittedName>
        <fullName evidence="4">Phage tail tape measure protein</fullName>
    </submittedName>
</protein>
<accession>A0A6L5X8V5</accession>
<gene>
    <name evidence="4" type="ORF">FYJ29_03220</name>
</gene>
<dbReference type="InterPro" id="IPR010090">
    <property type="entry name" value="Phage_tape_meas"/>
</dbReference>
<feature type="domain" description="Phage tail tape measure protein" evidence="3">
    <location>
        <begin position="109"/>
        <end position="289"/>
    </location>
</feature>
<evidence type="ECO:0000313" key="4">
    <source>
        <dbReference type="EMBL" id="MSS16779.1"/>
    </source>
</evidence>
<proteinExistence type="predicted"/>
<evidence type="ECO:0000256" key="1">
    <source>
        <dbReference type="SAM" id="Coils"/>
    </source>
</evidence>
<organism evidence="4 5">
    <name type="scientific">Sodaliphilus pleomorphus</name>
    <dbReference type="NCBI Taxonomy" id="2606626"/>
    <lineage>
        <taxon>Bacteria</taxon>
        <taxon>Pseudomonadati</taxon>
        <taxon>Bacteroidota</taxon>
        <taxon>Bacteroidia</taxon>
        <taxon>Bacteroidales</taxon>
        <taxon>Muribaculaceae</taxon>
        <taxon>Sodaliphilus</taxon>
    </lineage>
</organism>
<comment type="caution">
    <text evidence="4">The sequence shown here is derived from an EMBL/GenBank/DDBJ whole genome shotgun (WGS) entry which is preliminary data.</text>
</comment>
<reference evidence="4 5" key="1">
    <citation type="submission" date="2019-08" db="EMBL/GenBank/DDBJ databases">
        <title>In-depth cultivation of the pig gut microbiome towards novel bacterial diversity and tailored functional studies.</title>
        <authorList>
            <person name="Wylensek D."/>
            <person name="Hitch T.C.A."/>
            <person name="Clavel T."/>
        </authorList>
    </citation>
    <scope>NUCLEOTIDE SEQUENCE [LARGE SCALE GENOMIC DNA]</scope>
    <source>
        <strain evidence="4 5">Oil-RF-744-WCA-WT-10</strain>
    </source>
</reference>
<name>A0A6L5X8V5_9BACT</name>
<sequence length="1860" mass="204057">MASIKFDIRGDNSNFLRSLQGAQNGVQSSVAAIERAGSGIGGTFSQAKDSIIGSIKQIAMGMAGITAMLEGGGFLKGLIDEMGQFNRAMKEVSTLSQDVSANLGKWKAKVVDMTTEIPIGATEAAKAMYQIESAGHHGADALNVLRESAKGAIGGVTDTFTTADAITTILNSYSMSASEAAHVNDLLFTTVRLGKTTMGELGRSIAQVAPIAATYGIAIEDVLAAVATLTKSGTPTSIAIRQVRDSITATTKSLGDAAFEGKTFLDAMDEVAQKSAGSNMALKEDLSTLKALQGVLGLTGKNAQVARQDYAEMQNSAGAAEAAYEKMADTAGASAQLLKNNLFKALEPIGDEMIGFGKSISDALNAGFDSGWVQPYITALEGLIVTYGLYKASIAGTAAAQSLQTSAMTASYEEQIVALDQLMATQQAKIEVDLQEMVTKGQITAEQAVLITSLRDEVAARQQQIMAVAETAATEAESAIAAEAAAQSELVVAQEFVAAAQARVAAARESGVQTEIESAQIELNTATMMQNTAAANLNAATRTKNVAVNQAATASKIAETTATTMETTAEGANAVSGGVLASVKMALKRAQDAWNASMFASPIFWIAAVIVGVTYAVYQLVTAESVHERAVHETNEAIDEQNKKIQEHKDKVGELIRTIQSETATEYEKAKAYNELKELAPELTEKYNQQELAALGAAKAQKEFNESMDNADYEDTKKKVESLTAAIADKDARIQRAVENAGQGAGAASKMVLDQIEREKAQLEVLQQKLDAMNAARAQAADEAKPIEIRIKEADGNVDAWKNISDMYNEAVYKVYLLQSNQDNLNFDEATKNLDGYISEVQTTMDKLQNQLDNDPINPKLQLEVSEGQKVLNMLLNMRSQWIASGATFLPLYFQILTTGANDANKRLKNAQKNRENISSSDSGTSGANYQKSKAAARRRWKKAQKDLSRLENSPKSTVDQVNKARQQEKTAKSDYEGLGGDTTIKKNNSKSSVKKQAVYSRKQKIQDQQKFDELKRKQALEKKRNAKDLAYKTEQAEIDAMEDGTEKVLRQLDLDRKKKITEIDRYYEDLQQKKIDDARKLWETNPATKDKKFNESSVNSKLTDDEKKAKASQIKAAMLEYSRSVEEQSETDRQALADYLKEYGSYEEQKLALALEYSEKIRKANESGDVIEAAKMRQEQSHETASRKSDDLERQINYTTVFSEFGIIMRDEMDKTLGAMREFTKTDEFKSKSISDQQAFFQTMNEIQSKFGTSTWKDLDFAKLGQEIDAYQNALSARNEAERRAKETADAIIKAEQAWIDAQKEGNDEQKKATKAAYDRAVAENENAHNALNEANSDVANTQSQVADSAGKLKGQLDSVNNMLNAMTSGSLSSIWNAFVDLDKKLNGGQITKKISDTVAKMLGKAFEGKSDLISLIIGAILNLLDILKEQGIGGIVGGLIDAILEAVGGILKNILSGKFLEQIGRSLVDGVTSIFDAITFGGFSSWFSAKGNSKQVNRLVERLERSNEALQYAIDGLKDEIEKSGGDQATEYYERAYEAAKQQTDNDQTMLAAKMRYHAAHRSNEYYINKDLSENDYQRINEALYRKFGKQYNVRSAGDLWKLSSEELAEVSTLSDIWERIINGGKYDQTDYLNNYIEDYKELIELQDAWRQSITATSFDSVQSGLNNLLSSYETKASDVIESVEDMFRKAILRSIVQGQFAKKLEDWYKKFAEYMRDGLTEAEASELKAEYQGYYNEMQKLKEDAYDAIGIADADKYSQEATSKGFGAMNQDTAEQLNGRFTALQIAGENISTQVMFVVEYMAGMSVLTTARNQTLLEIRNMVFISNGFLEDIAKYTKIASLFGEKIDKIVEQTKNI</sequence>
<feature type="region of interest" description="Disordered" evidence="2">
    <location>
        <begin position="911"/>
        <end position="1007"/>
    </location>
</feature>
<evidence type="ECO:0000313" key="5">
    <source>
        <dbReference type="Proteomes" id="UP000483362"/>
    </source>
</evidence>
<feature type="compositionally biased region" description="Polar residues" evidence="2">
    <location>
        <begin position="917"/>
        <end position="931"/>
    </location>
</feature>
<dbReference type="EMBL" id="VULT01000004">
    <property type="protein sequence ID" value="MSS16779.1"/>
    <property type="molecule type" value="Genomic_DNA"/>
</dbReference>
<dbReference type="Pfam" id="PF10145">
    <property type="entry name" value="PhageMin_Tail"/>
    <property type="match status" value="1"/>
</dbReference>
<keyword evidence="1" id="KW-0175">Coiled coil</keyword>
<dbReference type="NCBIfam" id="TIGR01760">
    <property type="entry name" value="tape_meas_TP901"/>
    <property type="match status" value="1"/>
</dbReference>
<feature type="coiled-coil region" evidence="1">
    <location>
        <begin position="631"/>
        <end position="783"/>
    </location>
</feature>